<dbReference type="CDD" id="cd18280">
    <property type="entry name" value="BTB_POZ_BPM_plant"/>
    <property type="match status" value="1"/>
</dbReference>
<dbReference type="InterPro" id="IPR008974">
    <property type="entry name" value="TRAF-like"/>
</dbReference>
<dbReference type="EC" id="2.1.1.37" evidence="5"/>
<feature type="compositionally biased region" description="Low complexity" evidence="12">
    <location>
        <begin position="1"/>
        <end position="18"/>
    </location>
</feature>
<feature type="region of interest" description="Disordered" evidence="12">
    <location>
        <begin position="1470"/>
        <end position="1570"/>
    </location>
</feature>
<evidence type="ECO:0000256" key="11">
    <source>
        <dbReference type="PROSITE-ProRule" id="PRU01016"/>
    </source>
</evidence>
<comment type="similarity">
    <text evidence="4">Belongs to the Tdpoz family.</text>
</comment>
<feature type="compositionally biased region" description="Acidic residues" evidence="12">
    <location>
        <begin position="1350"/>
        <end position="1388"/>
    </location>
</feature>
<feature type="region of interest" description="Disordered" evidence="12">
    <location>
        <begin position="519"/>
        <end position="538"/>
    </location>
</feature>
<dbReference type="InterPro" id="IPR029063">
    <property type="entry name" value="SAM-dependent_MTases_sf"/>
</dbReference>
<proteinExistence type="inferred from homology"/>
<dbReference type="EMBL" id="LHPF02000023">
    <property type="protein sequence ID" value="PSC69903.1"/>
    <property type="molecule type" value="Genomic_DNA"/>
</dbReference>
<dbReference type="SMART" id="SM00439">
    <property type="entry name" value="BAH"/>
    <property type="match status" value="1"/>
</dbReference>
<name>A0A2P6V744_9CHLO</name>
<dbReference type="GO" id="GO:0071472">
    <property type="term" value="P:cellular response to salt stress"/>
    <property type="evidence" value="ECO:0007669"/>
    <property type="project" value="UniProtKB-ARBA"/>
</dbReference>
<feature type="compositionally biased region" description="Low complexity" evidence="12">
    <location>
        <begin position="1514"/>
        <end position="1525"/>
    </location>
</feature>
<evidence type="ECO:0000256" key="1">
    <source>
        <dbReference type="ARBA" id="ARBA00002668"/>
    </source>
</evidence>
<reference evidence="15 16" key="1">
    <citation type="journal article" date="2018" name="Plant J.">
        <title>Genome sequences of Chlorella sorokiniana UTEX 1602 and Micractinium conductrix SAG 241.80: implications to maltose excretion by a green alga.</title>
        <authorList>
            <person name="Arriola M.B."/>
            <person name="Velmurugan N."/>
            <person name="Zhang Y."/>
            <person name="Plunkett M.H."/>
            <person name="Hondzo H."/>
            <person name="Barney B.M."/>
        </authorList>
    </citation>
    <scope>NUCLEOTIDE SEQUENCE [LARGE SCALE GENOMIC DNA]</scope>
    <source>
        <strain evidence="15 16">SAG 241.80</strain>
    </source>
</reference>
<dbReference type="Gene3D" id="2.30.30.490">
    <property type="match status" value="1"/>
</dbReference>
<dbReference type="Pfam" id="PF00651">
    <property type="entry name" value="BTB"/>
    <property type="match status" value="1"/>
</dbReference>
<evidence type="ECO:0000256" key="9">
    <source>
        <dbReference type="ARBA" id="ARBA00023125"/>
    </source>
</evidence>
<dbReference type="InterPro" id="IPR002083">
    <property type="entry name" value="MATH/TRAF_dom"/>
</dbReference>
<evidence type="ECO:0000259" key="13">
    <source>
        <dbReference type="PROSITE" id="PS50097"/>
    </source>
</evidence>
<dbReference type="InterPro" id="IPR001025">
    <property type="entry name" value="BAH_dom"/>
</dbReference>
<feature type="compositionally biased region" description="Pro residues" evidence="12">
    <location>
        <begin position="1499"/>
        <end position="1509"/>
    </location>
</feature>
<evidence type="ECO:0000256" key="7">
    <source>
        <dbReference type="ARBA" id="ARBA00022679"/>
    </source>
</evidence>
<dbReference type="InterPro" id="IPR043151">
    <property type="entry name" value="BAH_sf"/>
</dbReference>
<dbReference type="Gene3D" id="3.30.710.10">
    <property type="entry name" value="Potassium Channel Kv1.1, Chain A"/>
    <property type="match status" value="1"/>
</dbReference>
<dbReference type="GO" id="GO:0032259">
    <property type="term" value="P:methylation"/>
    <property type="evidence" value="ECO:0007669"/>
    <property type="project" value="UniProtKB-KW"/>
</dbReference>
<dbReference type="InterPro" id="IPR034090">
    <property type="entry name" value="BPM_C"/>
</dbReference>
<dbReference type="Gene3D" id="3.40.50.150">
    <property type="entry name" value="Vaccinia Virus protein VP39"/>
    <property type="match status" value="1"/>
</dbReference>
<feature type="region of interest" description="Disordered" evidence="12">
    <location>
        <begin position="1260"/>
        <end position="1422"/>
    </location>
</feature>
<feature type="region of interest" description="Disordered" evidence="12">
    <location>
        <begin position="190"/>
        <end position="244"/>
    </location>
</feature>
<protein>
    <recommendedName>
        <fullName evidence="5">DNA (cytosine-5-)-methyltransferase</fullName>
        <ecNumber evidence="5">2.1.1.37</ecNumber>
    </recommendedName>
</protein>
<comment type="subcellular location">
    <subcellularLocation>
        <location evidence="2">Nucleus</location>
    </subcellularLocation>
</comment>
<feature type="region of interest" description="Disordered" evidence="12">
    <location>
        <begin position="485"/>
        <end position="512"/>
    </location>
</feature>
<keyword evidence="6 11" id="KW-0489">Methyltransferase</keyword>
<dbReference type="InterPro" id="IPR011333">
    <property type="entry name" value="SKP1/BTB/POZ_sf"/>
</dbReference>
<feature type="region of interest" description="Disordered" evidence="12">
    <location>
        <begin position="891"/>
        <end position="911"/>
    </location>
</feature>
<dbReference type="GO" id="GO:0044027">
    <property type="term" value="P:negative regulation of gene expression via chromosomal CpG island methylation"/>
    <property type="evidence" value="ECO:0007669"/>
    <property type="project" value="TreeGrafter"/>
</dbReference>
<dbReference type="SUPFAM" id="SSF53335">
    <property type="entry name" value="S-adenosyl-L-methionine-dependent methyltransferases"/>
    <property type="match status" value="1"/>
</dbReference>
<dbReference type="OrthoDB" id="513341at2759"/>
<dbReference type="PANTHER" id="PTHR10629">
    <property type="entry name" value="CYTOSINE-SPECIFIC METHYLTRANSFERASE"/>
    <property type="match status" value="1"/>
</dbReference>
<dbReference type="PROSITE" id="PS00094">
    <property type="entry name" value="C5_MTASE_1"/>
    <property type="match status" value="1"/>
</dbReference>
<dbReference type="PROSITE" id="PS50097">
    <property type="entry name" value="BTB"/>
    <property type="match status" value="1"/>
</dbReference>
<evidence type="ECO:0000256" key="5">
    <source>
        <dbReference type="ARBA" id="ARBA00011975"/>
    </source>
</evidence>
<keyword evidence="7 11" id="KW-0808">Transferase</keyword>
<gene>
    <name evidence="15" type="ORF">C2E20_6630</name>
</gene>
<dbReference type="PROSITE" id="PS00095">
    <property type="entry name" value="C5_MTASE_2"/>
    <property type="match status" value="1"/>
</dbReference>
<organism evidence="15 16">
    <name type="scientific">Micractinium conductrix</name>
    <dbReference type="NCBI Taxonomy" id="554055"/>
    <lineage>
        <taxon>Eukaryota</taxon>
        <taxon>Viridiplantae</taxon>
        <taxon>Chlorophyta</taxon>
        <taxon>core chlorophytes</taxon>
        <taxon>Trebouxiophyceae</taxon>
        <taxon>Chlorellales</taxon>
        <taxon>Chlorellaceae</taxon>
        <taxon>Chlorella clade</taxon>
        <taxon>Micractinium</taxon>
    </lineage>
</organism>
<evidence type="ECO:0000256" key="3">
    <source>
        <dbReference type="ARBA" id="ARBA00004906"/>
    </source>
</evidence>
<evidence type="ECO:0000256" key="2">
    <source>
        <dbReference type="ARBA" id="ARBA00004123"/>
    </source>
</evidence>
<keyword evidence="8 11" id="KW-0949">S-adenosyl-L-methionine</keyword>
<evidence type="ECO:0000259" key="14">
    <source>
        <dbReference type="PROSITE" id="PS51038"/>
    </source>
</evidence>
<evidence type="ECO:0000313" key="15">
    <source>
        <dbReference type="EMBL" id="PSC69903.1"/>
    </source>
</evidence>
<feature type="compositionally biased region" description="Acidic residues" evidence="12">
    <location>
        <begin position="196"/>
        <end position="228"/>
    </location>
</feature>
<feature type="region of interest" description="Disordered" evidence="12">
    <location>
        <begin position="1920"/>
        <end position="1945"/>
    </location>
</feature>
<comment type="caution">
    <text evidence="15">The sequence shown here is derived from an EMBL/GenBank/DDBJ whole genome shotgun (WGS) entry which is preliminary data.</text>
</comment>
<dbReference type="CDD" id="cd00121">
    <property type="entry name" value="MATH"/>
    <property type="match status" value="2"/>
</dbReference>
<feature type="domain" description="BTB" evidence="13">
    <location>
        <begin position="1739"/>
        <end position="1806"/>
    </location>
</feature>
<dbReference type="InterPro" id="IPR031303">
    <property type="entry name" value="C5_meth_CS"/>
</dbReference>
<keyword evidence="10" id="KW-0539">Nucleus</keyword>
<dbReference type="GO" id="GO:0003677">
    <property type="term" value="F:DNA binding"/>
    <property type="evidence" value="ECO:0007669"/>
    <property type="project" value="UniProtKB-KW"/>
</dbReference>
<comment type="pathway">
    <text evidence="3">Protein modification; protein ubiquitination.</text>
</comment>
<dbReference type="Proteomes" id="UP000239649">
    <property type="component" value="Unassembled WGS sequence"/>
</dbReference>
<dbReference type="GO" id="GO:0005634">
    <property type="term" value="C:nucleus"/>
    <property type="evidence" value="ECO:0007669"/>
    <property type="project" value="UniProtKB-SubCell"/>
</dbReference>
<comment type="similarity">
    <text evidence="11">Belongs to the class I-like SAM-binding methyltransferase superfamily. C5-methyltransferase family.</text>
</comment>
<feature type="compositionally biased region" description="Low complexity" evidence="12">
    <location>
        <begin position="1411"/>
        <end position="1422"/>
    </location>
</feature>
<dbReference type="GO" id="GO:0003682">
    <property type="term" value="F:chromatin binding"/>
    <property type="evidence" value="ECO:0007669"/>
    <property type="project" value="InterPro"/>
</dbReference>
<feature type="compositionally biased region" description="Pro residues" evidence="12">
    <location>
        <begin position="1535"/>
        <end position="1565"/>
    </location>
</feature>
<evidence type="ECO:0000256" key="10">
    <source>
        <dbReference type="ARBA" id="ARBA00023242"/>
    </source>
</evidence>
<keyword evidence="9" id="KW-0238">DNA-binding</keyword>
<dbReference type="PANTHER" id="PTHR10629:SF50">
    <property type="entry name" value="DNA (CYTOSINE-5)-METHYLTRANSFERASE CMT3"/>
    <property type="match status" value="1"/>
</dbReference>
<dbReference type="PROSITE" id="PS51038">
    <property type="entry name" value="BAH"/>
    <property type="match status" value="1"/>
</dbReference>
<dbReference type="CDD" id="cd14736">
    <property type="entry name" value="BACK_AtBPM-like"/>
    <property type="match status" value="1"/>
</dbReference>
<dbReference type="InterPro" id="IPR001525">
    <property type="entry name" value="C5_MeTfrase"/>
</dbReference>
<sequence length="1945" mass="213913">MKGAKAPARAGAGRPVLAPRDEAPFPVAEHAGLPRPKAFCTLRDCRGLHEGGDSRWLGQPLSQEEVLERYPDRRLVVLPANEAERRGVAAQHAAEHAARKKEKDYHPAAVAHFAGVWLDEDEEGKGNSQMVYVNDFVQILSDENHKGWSLGQVLELYQTPDGRRAMRVQWFYAAHDKATSMLYAKKKSVKGKAAAEDEEDDPSLAESSEEEEEEEEEEAEEEAGEEEEGRQQRGRGKKGGKKAAPVTYHMAVPGFDERQVFRARDNTTYLHEYEIDTIERKVEVAFVYPDQQPPADCEFYWSFEFDRKFLSFEVPLEVAKRQGLEFEASRPKATPVVLRGMDLYVGAGGLGYMDNVHLLPDRRPDPNGAQIRTDWAMDYESDMAATFKANNSHAHVVASGTDEHLEMCKCTHEFCEELGMDAPGQPVRAWCGTAPYPRCHDDQLLARPRSVQMECLAKALKGKRAGALVAAKRRKLADGTAAAAAAAGTVDLDEEQDAYREDEESEENVEGEEIDAAAAEGAGEAGPSNKRKAPAGGDKGDVAAAAFEYSEEDKLPYNGTVGKVLEVLQMRLGECAPRVTSNCVAKGQLKRAIQADERWLEFKVVMEGESGREEVWLARSQLQSKEHEGMLRGFVRQLREHQCIPFPGDVDFICGGPPCQGISGNNRHAMQGDILTDPRNRQLGVFIAYVRWFKPSYVLMENVQDILKKEDAHYLKFAMGSLLDMRYQVRSGLVAAGNHGVAQGRWRCFMWGAGPGHQLPAIPKPTHNCINFKTATADKAKLIASGFCNEHEALELGKPPVLLGDILSDLPAVSNFEILERQRYASEPQRVTQAWLRRDPRPWMTPREERMAAQDAYQKEDHDWLVDKALALAESKGVTAMAVKWLLNNKNPLRPQKKNGETAKRASDDKDAGNHAFETLSAALDCIDSPFIRAVFWMQADASRAGFADEQGRKFLRLLQQYKERDAELRADPDAVVTDHRPYFCNTDDFLRLAAVPKRAAGDPDKNFRNLDGIVENSDGKCCYGHSHEPRANGRTGCTGGGVYDVVNRDKKKHHKEMRVDQHDKEGWRGGALEGCAAYSVFMPTGDPLVPRWCVTFKNGKSDGRGGCYGRVAEHEIIATVVGRAEPHNLKIAHPVQDRVLTMRENARAQGFPDYHVLLAKPKTGPQSRFIRNTDLTQRYQQMGNAVSPQVAGSLGRCLALAVLHRSPPGEMLLQVPDPEYEQLVDEWVEDDNWQSAFFAIEYGLEKFTLLENIVAHLEPSNAGGSNGAGAAAEEGETEESEEEEEAQPQPKRRGNAVQRKQQPRKRAAAAEEEEAEEEEEEEEEEPRQPEGKAARQQRQQQRKPARVEESEEEAGFEEEEEEEEEGGSDEEAASAEEPEGSDTEADEAPAGRAVALARGPAAQRDGTPGSVKKSSSKTVTDTVIGEHEHTIVGYSLVKGIGDGEPIASERFVVGGHEWVLLFYPDGKRSSSEMHNIQPAQVPPHNAHLQQQHGGGAPQQPPALPPPPAGGAGAPPAGMGAGALPPRAPGGGPQPGGPNPGAMQPPPPGMRQGPPPPQAAPPGPPGMLVNPAAAQQQLAQAQAQAAAAAPGGNNEYCALFVALIGETENPQGVVNTSEGRVVRAFHRFTLVDQSGRGQDITKGRRRDQGAVKISCARQDPNARNCHGYRKFVKKSLLEDPQRGLLVNDTIVIRYQIELVVSSGGALSRSTSKPPVPQIHVPPPNLGLDLASLLQSGVSADVNFQVEEEQMAAHKIILQARSPVFRALLTGPMREGHESSIDIQHVRAPVFRALLYFAYTDALPEELQGPKLEVTMAQHLLAAADRFQLIRLRCICEQRLCETVEIETVATTLALAEQNNARELKRVCLEFVSKHLQPVMASEGYQYMIETCPQLQAELLQVIATAPPPRSRAVHIVPHHAAPTAPRAADESSTDGQLRRVRQRRE</sequence>
<dbReference type="GO" id="GO:0003886">
    <property type="term" value="F:DNA (cytosine-5-)-methyltransferase activity"/>
    <property type="evidence" value="ECO:0007669"/>
    <property type="project" value="UniProtKB-EC"/>
</dbReference>
<evidence type="ECO:0000313" key="16">
    <source>
        <dbReference type="Proteomes" id="UP000239649"/>
    </source>
</evidence>
<comment type="function">
    <text evidence="1">May act as a substrate-specific adapter of an E3 ubiquitin-protein ligase complex (CUL3-RBX1-BTB) which mediates the ubiquitination and subsequent proteasomal degradation of target proteins.</text>
</comment>
<evidence type="ECO:0000256" key="8">
    <source>
        <dbReference type="ARBA" id="ARBA00022691"/>
    </source>
</evidence>
<dbReference type="InterPro" id="IPR000210">
    <property type="entry name" value="BTB/POZ_dom"/>
</dbReference>
<dbReference type="InterPro" id="IPR056423">
    <property type="entry name" value="BACK_BPM_SPOP"/>
</dbReference>
<dbReference type="Gene3D" id="1.25.40.420">
    <property type="match status" value="1"/>
</dbReference>
<dbReference type="InterPro" id="IPR018117">
    <property type="entry name" value="C5_DNA_meth_AS"/>
</dbReference>
<feature type="region of interest" description="Disordered" evidence="12">
    <location>
        <begin position="1"/>
        <end position="21"/>
    </location>
</feature>
<evidence type="ECO:0000256" key="4">
    <source>
        <dbReference type="ARBA" id="ARBA00010846"/>
    </source>
</evidence>
<dbReference type="STRING" id="554055.A0A2P6V744"/>
<feature type="compositionally biased region" description="Acidic residues" evidence="12">
    <location>
        <begin position="491"/>
        <end position="512"/>
    </location>
</feature>
<dbReference type="Pfam" id="PF00145">
    <property type="entry name" value="DNA_methylase"/>
    <property type="match status" value="2"/>
</dbReference>
<dbReference type="PROSITE" id="PS51679">
    <property type="entry name" value="SAM_MT_C5"/>
    <property type="match status" value="1"/>
</dbReference>
<evidence type="ECO:0000256" key="12">
    <source>
        <dbReference type="SAM" id="MobiDB-lite"/>
    </source>
</evidence>
<dbReference type="Pfam" id="PF24570">
    <property type="entry name" value="BACK_BPM_SPOP"/>
    <property type="match status" value="1"/>
</dbReference>
<feature type="active site" evidence="11">
    <location>
        <position position="659"/>
    </location>
</feature>
<keyword evidence="16" id="KW-1185">Reference proteome</keyword>
<dbReference type="SMART" id="SM00225">
    <property type="entry name" value="BTB"/>
    <property type="match status" value="1"/>
</dbReference>
<evidence type="ECO:0000256" key="6">
    <source>
        <dbReference type="ARBA" id="ARBA00022603"/>
    </source>
</evidence>
<dbReference type="Gene3D" id="3.90.120.10">
    <property type="entry name" value="DNA Methylase, subunit A, domain 2"/>
    <property type="match status" value="2"/>
</dbReference>
<feature type="domain" description="BAH" evidence="14">
    <location>
        <begin position="129"/>
        <end position="316"/>
    </location>
</feature>
<feature type="compositionally biased region" description="Acidic residues" evidence="12">
    <location>
        <begin position="1274"/>
        <end position="1287"/>
    </location>
</feature>
<feature type="compositionally biased region" description="Acidic residues" evidence="12">
    <location>
        <begin position="1311"/>
        <end position="1326"/>
    </location>
</feature>
<feature type="compositionally biased region" description="Low complexity" evidence="12">
    <location>
        <begin position="1261"/>
        <end position="1273"/>
    </location>
</feature>
<feature type="compositionally biased region" description="Basic residues" evidence="12">
    <location>
        <begin position="232"/>
        <end position="241"/>
    </location>
</feature>
<dbReference type="Gene3D" id="2.60.210.10">
    <property type="entry name" value="Apoptosis, Tumor Necrosis Factor Receptor Associated Protein 2, Chain A"/>
    <property type="match status" value="2"/>
</dbReference>
<dbReference type="InterPro" id="IPR050390">
    <property type="entry name" value="C5-Methyltransferase"/>
</dbReference>
<dbReference type="SUPFAM" id="SSF49599">
    <property type="entry name" value="TRAF domain-like"/>
    <property type="match status" value="2"/>
</dbReference>
<accession>A0A2P6V744</accession>
<feature type="compositionally biased region" description="Basic and acidic residues" evidence="12">
    <location>
        <begin position="898"/>
        <end position="911"/>
    </location>
</feature>
<dbReference type="SUPFAM" id="SSF54695">
    <property type="entry name" value="POZ domain"/>
    <property type="match status" value="1"/>
</dbReference>